<dbReference type="OrthoDB" id="6426403at2759"/>
<organism evidence="2 3">
    <name type="scientific">Araneus ventricosus</name>
    <name type="common">Orbweaver spider</name>
    <name type="synonym">Epeira ventricosa</name>
    <dbReference type="NCBI Taxonomy" id="182803"/>
    <lineage>
        <taxon>Eukaryota</taxon>
        <taxon>Metazoa</taxon>
        <taxon>Ecdysozoa</taxon>
        <taxon>Arthropoda</taxon>
        <taxon>Chelicerata</taxon>
        <taxon>Arachnida</taxon>
        <taxon>Araneae</taxon>
        <taxon>Araneomorphae</taxon>
        <taxon>Entelegynae</taxon>
        <taxon>Araneoidea</taxon>
        <taxon>Araneidae</taxon>
        <taxon>Araneus</taxon>
    </lineage>
</organism>
<dbReference type="Pfam" id="PF19444">
    <property type="entry name" value="MTP_lip_bd"/>
    <property type="match status" value="1"/>
</dbReference>
<evidence type="ECO:0000313" key="3">
    <source>
        <dbReference type="Proteomes" id="UP000499080"/>
    </source>
</evidence>
<protein>
    <recommendedName>
        <fullName evidence="1">MTP large subunit lipid-binding domain-containing protein</fullName>
    </recommendedName>
</protein>
<evidence type="ECO:0000259" key="1">
    <source>
        <dbReference type="Pfam" id="PF19444"/>
    </source>
</evidence>
<keyword evidence="3" id="KW-1185">Reference proteome</keyword>
<reference evidence="2 3" key="1">
    <citation type="journal article" date="2019" name="Sci. Rep.">
        <title>Orb-weaving spider Araneus ventricosus genome elucidates the spidroin gene catalogue.</title>
        <authorList>
            <person name="Kono N."/>
            <person name="Nakamura H."/>
            <person name="Ohtoshi R."/>
            <person name="Moran D.A.P."/>
            <person name="Shinohara A."/>
            <person name="Yoshida Y."/>
            <person name="Fujiwara M."/>
            <person name="Mori M."/>
            <person name="Tomita M."/>
            <person name="Arakawa K."/>
        </authorList>
    </citation>
    <scope>NUCLEOTIDE SEQUENCE [LARGE SCALE GENOMIC DNA]</scope>
</reference>
<comment type="caution">
    <text evidence="2">The sequence shown here is derived from an EMBL/GenBank/DDBJ whole genome shotgun (WGS) entry which is preliminary data.</text>
</comment>
<feature type="non-terminal residue" evidence="2">
    <location>
        <position position="1"/>
    </location>
</feature>
<sequence>ASLLVRGIVTLDAGFVVTQGTIQFSGESGIDFKVDLDFYEAPFTTCMQMEHPDITVK</sequence>
<dbReference type="EMBL" id="BGPR01095826">
    <property type="protein sequence ID" value="GBM39945.1"/>
    <property type="molecule type" value="Genomic_DNA"/>
</dbReference>
<proteinExistence type="predicted"/>
<name>A0A4Y2FHN4_ARAVE</name>
<accession>A0A4Y2FHN4</accession>
<evidence type="ECO:0000313" key="2">
    <source>
        <dbReference type="EMBL" id="GBM39945.1"/>
    </source>
</evidence>
<dbReference type="AlphaFoldDB" id="A0A4Y2FHN4"/>
<feature type="domain" description="MTP large subunit lipid-binding" evidence="1">
    <location>
        <begin position="2"/>
        <end position="54"/>
    </location>
</feature>
<gene>
    <name evidence="2" type="ORF">AVEN_134037_1</name>
</gene>
<dbReference type="GO" id="GO:0008289">
    <property type="term" value="F:lipid binding"/>
    <property type="evidence" value="ECO:0007669"/>
    <property type="project" value="InterPro"/>
</dbReference>
<dbReference type="InterPro" id="IPR045811">
    <property type="entry name" value="MTP_lip-bd"/>
</dbReference>
<dbReference type="Proteomes" id="UP000499080">
    <property type="component" value="Unassembled WGS sequence"/>
</dbReference>